<evidence type="ECO:0000256" key="8">
    <source>
        <dbReference type="ARBA" id="ARBA00049417"/>
    </source>
</evidence>
<evidence type="ECO:0000256" key="3">
    <source>
        <dbReference type="ARBA" id="ARBA00012506"/>
    </source>
</evidence>
<evidence type="ECO:0000256" key="2">
    <source>
        <dbReference type="ARBA" id="ARBA00005419"/>
    </source>
</evidence>
<keyword evidence="4" id="KW-0378">Hydrolase</keyword>
<feature type="domain" description="Calcineurin-like phosphoesterase" evidence="9">
    <location>
        <begin position="35"/>
        <end position="195"/>
    </location>
</feature>
<dbReference type="AlphaFoldDB" id="A0A095ZAP3"/>
<dbReference type="RefSeq" id="WP_414625750.1">
    <property type="nucleotide sequence ID" value="NZ_JRNI01000014.1"/>
</dbReference>
<keyword evidence="11" id="KW-1185">Reference proteome</keyword>
<dbReference type="CDD" id="cd07422">
    <property type="entry name" value="MPP_ApaH"/>
    <property type="match status" value="1"/>
</dbReference>
<comment type="similarity">
    <text evidence="2">Belongs to the Ap4A hydrolase family.</text>
</comment>
<dbReference type="Pfam" id="PF00149">
    <property type="entry name" value="Metallophos"/>
    <property type="match status" value="1"/>
</dbReference>
<evidence type="ECO:0000256" key="1">
    <source>
        <dbReference type="ARBA" id="ARBA00003413"/>
    </source>
</evidence>
<dbReference type="Gene3D" id="3.60.21.10">
    <property type="match status" value="1"/>
</dbReference>
<evidence type="ECO:0000256" key="6">
    <source>
        <dbReference type="ARBA" id="ARBA00032248"/>
    </source>
</evidence>
<evidence type="ECO:0000259" key="9">
    <source>
        <dbReference type="Pfam" id="PF00149"/>
    </source>
</evidence>
<dbReference type="SUPFAM" id="SSF56300">
    <property type="entry name" value="Metallo-dependent phosphatases"/>
    <property type="match status" value="1"/>
</dbReference>
<dbReference type="EMBL" id="JRNI01000014">
    <property type="protein sequence ID" value="KGF31406.1"/>
    <property type="molecule type" value="Genomic_DNA"/>
</dbReference>
<comment type="function">
    <text evidence="1">Hydrolyzes diadenosine 5',5'''-P1,P4-tetraphosphate to yield ADP.</text>
</comment>
<dbReference type="PANTHER" id="PTHR40942">
    <property type="match status" value="1"/>
</dbReference>
<dbReference type="eggNOG" id="COG0639">
    <property type="taxonomic scope" value="Bacteria"/>
</dbReference>
<reference evidence="10 11" key="1">
    <citation type="submission" date="2014-07" db="EMBL/GenBank/DDBJ databases">
        <authorList>
            <person name="McCorrison J."/>
            <person name="Sanka R."/>
            <person name="Torralba M."/>
            <person name="Gillis M."/>
            <person name="Haft D.H."/>
            <person name="Methe B."/>
            <person name="Sutton G."/>
            <person name="Nelson K.E."/>
        </authorList>
    </citation>
    <scope>NUCLEOTIDE SEQUENCE [LARGE SCALE GENOMIC DNA]</scope>
    <source>
        <strain evidence="10 11">DNF00040</strain>
    </source>
</reference>
<dbReference type="InterPro" id="IPR004617">
    <property type="entry name" value="ApaH"/>
</dbReference>
<dbReference type="EC" id="3.6.1.41" evidence="3"/>
<dbReference type="GO" id="GO:0008803">
    <property type="term" value="F:bis(5'-nucleosyl)-tetraphosphatase (symmetrical) activity"/>
    <property type="evidence" value="ECO:0007669"/>
    <property type="project" value="UniProtKB-EC"/>
</dbReference>
<name>A0A095ZAP3_9BURK</name>
<dbReference type="Proteomes" id="UP000029629">
    <property type="component" value="Unassembled WGS sequence"/>
</dbReference>
<dbReference type="PANTHER" id="PTHR40942:SF4">
    <property type="entry name" value="CYTOCHROME C5"/>
    <property type="match status" value="1"/>
</dbReference>
<organism evidence="10 11">
    <name type="scientific">Oligella urethralis DNF00040</name>
    <dbReference type="NCBI Taxonomy" id="1401065"/>
    <lineage>
        <taxon>Bacteria</taxon>
        <taxon>Pseudomonadati</taxon>
        <taxon>Pseudomonadota</taxon>
        <taxon>Betaproteobacteria</taxon>
        <taxon>Burkholderiales</taxon>
        <taxon>Alcaligenaceae</taxon>
        <taxon>Oligella</taxon>
    </lineage>
</organism>
<evidence type="ECO:0000313" key="11">
    <source>
        <dbReference type="Proteomes" id="UP000029629"/>
    </source>
</evidence>
<accession>A0A095ZAP3</accession>
<dbReference type="InterPro" id="IPR004843">
    <property type="entry name" value="Calcineurin-like_PHP"/>
</dbReference>
<comment type="catalytic activity">
    <reaction evidence="8">
        <text>P(1),P(4)-bis(5'-adenosyl) tetraphosphate + H2O = 2 ADP + 2 H(+)</text>
        <dbReference type="Rhea" id="RHEA:24252"/>
        <dbReference type="ChEBI" id="CHEBI:15377"/>
        <dbReference type="ChEBI" id="CHEBI:15378"/>
        <dbReference type="ChEBI" id="CHEBI:58141"/>
        <dbReference type="ChEBI" id="CHEBI:456216"/>
        <dbReference type="EC" id="3.6.1.41"/>
    </reaction>
</comment>
<protein>
    <recommendedName>
        <fullName evidence="3">bis(5'-nucleosyl)-tetraphosphatase (symmetrical)</fullName>
        <ecNumber evidence="3">3.6.1.41</ecNumber>
    </recommendedName>
    <alternativeName>
        <fullName evidence="6">Ap4A hydrolase</fullName>
    </alternativeName>
    <alternativeName>
        <fullName evidence="5">Diadenosine 5',5'''-P1,P4-tetraphosphate pyrophosphohydrolase</fullName>
    </alternativeName>
    <alternativeName>
        <fullName evidence="7">Diadenosine tetraphosphatase</fullName>
    </alternativeName>
</protein>
<dbReference type="NCBIfam" id="NF001204">
    <property type="entry name" value="PRK00166.1"/>
    <property type="match status" value="1"/>
</dbReference>
<dbReference type="PIRSF" id="PIRSF000903">
    <property type="entry name" value="B5n-ttraPtase_sm"/>
    <property type="match status" value="1"/>
</dbReference>
<sequence>MPKKATKKSTAQSTIEASTTANSLLDLNPASAMPNIWAIGDVQGCYQQLESLLNHPEIRNDPNCKLWFAGDIINRGKDSLKTLKRIMDLGDRAITILGNHDIHCLAVAAGFRREHHSDTIGEILKSKNRNDYIEWLRTRPLAHYAYGHLMVHAGVMKPWTTAKALELAEEVSTKVLRSDKWQQKLTQVFGNEPNQWDDSLKGSKRQRVVINAFTRMRMCFLDGAMDFSYKGAPQLYPLHHGVKVLPWFELDRRQTADTTIIFGHWSTLGLLIRPHLLALDTGCVWGGRLTAIRLNDRKVIQIPYTEGTVDKLGSKIWSIKS</sequence>
<dbReference type="InterPro" id="IPR029052">
    <property type="entry name" value="Metallo-depent_PP-like"/>
</dbReference>
<comment type="caution">
    <text evidence="10">The sequence shown here is derived from an EMBL/GenBank/DDBJ whole genome shotgun (WGS) entry which is preliminary data.</text>
</comment>
<evidence type="ECO:0000256" key="7">
    <source>
        <dbReference type="ARBA" id="ARBA00033210"/>
    </source>
</evidence>
<evidence type="ECO:0000256" key="5">
    <source>
        <dbReference type="ARBA" id="ARBA00031248"/>
    </source>
</evidence>
<gene>
    <name evidence="10" type="ORF">HMPREF2130_03620</name>
</gene>
<evidence type="ECO:0000313" key="10">
    <source>
        <dbReference type="EMBL" id="KGF31406.1"/>
    </source>
</evidence>
<proteinExistence type="inferred from homology"/>
<evidence type="ECO:0000256" key="4">
    <source>
        <dbReference type="ARBA" id="ARBA00022801"/>
    </source>
</evidence>